<evidence type="ECO:0000313" key="2">
    <source>
        <dbReference type="Proteomes" id="UP001334084"/>
    </source>
</evidence>
<dbReference type="Proteomes" id="UP001334084">
    <property type="component" value="Chromosome 2"/>
</dbReference>
<dbReference type="KEGG" id="vnx:VNE69_02283"/>
<evidence type="ECO:0000313" key="1">
    <source>
        <dbReference type="EMBL" id="WUR02764.1"/>
    </source>
</evidence>
<dbReference type="EMBL" id="CP142727">
    <property type="protein sequence ID" value="WUR02764.1"/>
    <property type="molecule type" value="Genomic_DNA"/>
</dbReference>
<accession>A0AAX4J9V9</accession>
<gene>
    <name evidence="1" type="ORF">VNE69_02283</name>
</gene>
<keyword evidence="2" id="KW-1185">Reference proteome</keyword>
<proteinExistence type="predicted"/>
<name>A0AAX4J9V9_9MICR</name>
<reference evidence="1" key="1">
    <citation type="journal article" date="2024" name="BMC Genomics">
        <title>Functional annotation of a divergent genome using sequence and structure-based similarity.</title>
        <authorList>
            <person name="Svedberg D."/>
            <person name="Winiger R.R."/>
            <person name="Berg A."/>
            <person name="Sharma H."/>
            <person name="Tellgren-Roth C."/>
            <person name="Debrunner-Vossbrinck B.A."/>
            <person name="Vossbrinck C.R."/>
            <person name="Barandun J."/>
        </authorList>
    </citation>
    <scope>NUCLEOTIDE SEQUENCE</scope>
    <source>
        <strain evidence="1">Illinois isolate</strain>
    </source>
</reference>
<sequence length="103" mass="12103">MRNRVDFTFKTNKSPFIECGLGDTFYVLVYGENTVVFNNKSEKICYPIPVHYPSFVVSFNGRQTNFEEIFIFNNEEDKEKMRNFVRNSNLGQGKIIREFVGLK</sequence>
<dbReference type="RefSeq" id="XP_065328909.1">
    <property type="nucleotide sequence ID" value="XM_065472837.1"/>
</dbReference>
<dbReference type="GeneID" id="90540573"/>
<protein>
    <submittedName>
        <fullName evidence="1">Uncharacterized protein</fullName>
    </submittedName>
</protein>
<dbReference type="AlphaFoldDB" id="A0AAX4J9V9"/>
<organism evidence="1 2">
    <name type="scientific">Vairimorpha necatrix</name>
    <dbReference type="NCBI Taxonomy" id="6039"/>
    <lineage>
        <taxon>Eukaryota</taxon>
        <taxon>Fungi</taxon>
        <taxon>Fungi incertae sedis</taxon>
        <taxon>Microsporidia</taxon>
        <taxon>Nosematidae</taxon>
        <taxon>Vairimorpha</taxon>
    </lineage>
</organism>